<dbReference type="OrthoDB" id="10084at2157"/>
<dbReference type="EC" id="2.5.1.9" evidence="3 8"/>
<evidence type="ECO:0000256" key="1">
    <source>
        <dbReference type="ARBA" id="ARBA00002803"/>
    </source>
</evidence>
<dbReference type="EMBL" id="CP012850">
    <property type="protein sequence ID" value="ALI37919.1"/>
    <property type="molecule type" value="Genomic_DNA"/>
</dbReference>
<dbReference type="SUPFAM" id="SSF63380">
    <property type="entry name" value="Riboflavin synthase domain-like"/>
    <property type="match status" value="2"/>
</dbReference>
<keyword evidence="7" id="KW-0677">Repeat</keyword>
<proteinExistence type="predicted"/>
<reference evidence="12" key="1">
    <citation type="submission" date="2015-10" db="EMBL/GenBank/DDBJ databases">
        <title>Niche specialization of a soil ammonia-oxidizing archaeon, Candidatus Nitrosocosmicus oleophilus.</title>
        <authorList>
            <person name="Jung M.-Y."/>
            <person name="Rhee S.-K."/>
        </authorList>
    </citation>
    <scope>NUCLEOTIDE SEQUENCE [LARGE SCALE GENOMIC DNA]</scope>
    <source>
        <strain evidence="12">MY3</strain>
    </source>
</reference>
<evidence type="ECO:0000256" key="6">
    <source>
        <dbReference type="ARBA" id="ARBA00022679"/>
    </source>
</evidence>
<evidence type="ECO:0000256" key="5">
    <source>
        <dbReference type="ARBA" id="ARBA00022619"/>
    </source>
</evidence>
<dbReference type="GeneID" id="60423529"/>
<evidence type="ECO:0000256" key="7">
    <source>
        <dbReference type="ARBA" id="ARBA00022737"/>
    </source>
</evidence>
<dbReference type="InterPro" id="IPR001783">
    <property type="entry name" value="Lumazine-bd"/>
</dbReference>
<evidence type="ECO:0000256" key="9">
    <source>
        <dbReference type="PROSITE-ProRule" id="PRU00524"/>
    </source>
</evidence>
<evidence type="ECO:0000259" key="10">
    <source>
        <dbReference type="PROSITE" id="PS51177"/>
    </source>
</evidence>
<evidence type="ECO:0000313" key="11">
    <source>
        <dbReference type="EMBL" id="ALI37919.1"/>
    </source>
</evidence>
<dbReference type="NCBIfam" id="TIGR00187">
    <property type="entry name" value="ribE"/>
    <property type="match status" value="1"/>
</dbReference>
<dbReference type="NCBIfam" id="NF006767">
    <property type="entry name" value="PRK09289.1"/>
    <property type="match status" value="1"/>
</dbReference>
<dbReference type="AlphaFoldDB" id="A0A654M5M0"/>
<comment type="pathway">
    <text evidence="2">Cofactor biosynthesis; riboflavin biosynthesis; riboflavin from 2-hydroxy-3-oxobutyl phosphate and 5-amino-6-(D-ribitylamino)uracil: step 2/2.</text>
</comment>
<accession>A0A654M5M0</accession>
<dbReference type="Proteomes" id="UP000058925">
    <property type="component" value="Chromosome"/>
</dbReference>
<evidence type="ECO:0000256" key="8">
    <source>
        <dbReference type="NCBIfam" id="TIGR00187"/>
    </source>
</evidence>
<name>A0A654M5M0_9ARCH</name>
<comment type="function">
    <text evidence="1">Catalyzes the dismutation of two molecules of 6,7-dimethyl-8-ribityllumazine, resulting in the formation of riboflavin and 5-amino-6-(D-ribitylamino)uracil.</text>
</comment>
<dbReference type="InterPro" id="IPR023366">
    <property type="entry name" value="ATP_synth_asu-like_sf"/>
</dbReference>
<dbReference type="Pfam" id="PF00677">
    <property type="entry name" value="Lum_binding"/>
    <property type="match status" value="2"/>
</dbReference>
<evidence type="ECO:0000256" key="3">
    <source>
        <dbReference type="ARBA" id="ARBA00012827"/>
    </source>
</evidence>
<sequence length="218" mass="24048">MFTGITEYLGEIENIKKNKSKKTKKNEIKANHHTEITLALPESKDIKIGDSVSINGVCLTVSKLNHAKATFQVIDETINRTNFVDLKIGDKVNVERSLSIGGKLEGHFVLGHIDGIGRIKKLERGSFGSRIKIEILNKDLLPLIAQKGSIAIDGISLTVVTVRKSIVEIALIPHTLENTTLGIKKTGDAVNIEVDILSRYISNIYQFSGNNKKNSKIY</sequence>
<feature type="domain" description="Lumazine-binding" evidence="10">
    <location>
        <begin position="1"/>
        <end position="107"/>
    </location>
</feature>
<feature type="domain" description="Lumazine-binding" evidence="10">
    <location>
        <begin position="108"/>
        <end position="205"/>
    </location>
</feature>
<organism evidence="11 12">
    <name type="scientific">Candidatus Nitrosocosmicus oleophilus</name>
    <dbReference type="NCBI Taxonomy" id="1353260"/>
    <lineage>
        <taxon>Archaea</taxon>
        <taxon>Nitrososphaerota</taxon>
        <taxon>Nitrososphaeria</taxon>
        <taxon>Nitrososphaerales</taxon>
        <taxon>Nitrososphaeraceae</taxon>
        <taxon>Candidatus Nitrosocosmicus</taxon>
    </lineage>
</organism>
<keyword evidence="12" id="KW-1185">Reference proteome</keyword>
<dbReference type="PANTHER" id="PTHR21098">
    <property type="entry name" value="RIBOFLAVIN SYNTHASE ALPHA CHAIN"/>
    <property type="match status" value="1"/>
</dbReference>
<dbReference type="GO" id="GO:0009231">
    <property type="term" value="P:riboflavin biosynthetic process"/>
    <property type="evidence" value="ECO:0007669"/>
    <property type="project" value="UniProtKB-KW"/>
</dbReference>
<keyword evidence="6 11" id="KW-0808">Transferase</keyword>
<dbReference type="GO" id="GO:0004746">
    <property type="term" value="F:riboflavin synthase activity"/>
    <property type="evidence" value="ECO:0007669"/>
    <property type="project" value="UniProtKB-UniRule"/>
</dbReference>
<dbReference type="InterPro" id="IPR017938">
    <property type="entry name" value="Riboflavin_synthase-like_b-brl"/>
</dbReference>
<dbReference type="PIRSF" id="PIRSF000498">
    <property type="entry name" value="Riboflavin_syn_A"/>
    <property type="match status" value="1"/>
</dbReference>
<dbReference type="RefSeq" id="WP_196816893.1">
    <property type="nucleotide sequence ID" value="NZ_CP012850.1"/>
</dbReference>
<dbReference type="CDD" id="cd00402">
    <property type="entry name" value="Riboflavin_synthase_like"/>
    <property type="match status" value="1"/>
</dbReference>
<keyword evidence="5" id="KW-0686">Riboflavin biosynthesis</keyword>
<feature type="repeat" description="Lumazine-binding" evidence="9">
    <location>
        <begin position="108"/>
        <end position="205"/>
    </location>
</feature>
<dbReference type="PROSITE" id="PS51177">
    <property type="entry name" value="LUMAZINE_BIND"/>
    <property type="match status" value="2"/>
</dbReference>
<evidence type="ECO:0000256" key="4">
    <source>
        <dbReference type="ARBA" id="ARBA00013950"/>
    </source>
</evidence>
<dbReference type="KEGG" id="taa:NMY3_03738"/>
<gene>
    <name evidence="11" type="primary">ribE</name>
    <name evidence="11" type="ORF">NMY3_03738</name>
</gene>
<dbReference type="Gene3D" id="2.40.30.20">
    <property type="match status" value="2"/>
</dbReference>
<evidence type="ECO:0000313" key="12">
    <source>
        <dbReference type="Proteomes" id="UP000058925"/>
    </source>
</evidence>
<feature type="repeat" description="Lumazine-binding" evidence="9">
    <location>
        <begin position="1"/>
        <end position="107"/>
    </location>
</feature>
<evidence type="ECO:0000256" key="2">
    <source>
        <dbReference type="ARBA" id="ARBA00004887"/>
    </source>
</evidence>
<protein>
    <recommendedName>
        <fullName evidence="4 8">Riboflavin synthase</fullName>
        <ecNumber evidence="3 8">2.5.1.9</ecNumber>
    </recommendedName>
</protein>
<dbReference type="FunFam" id="2.40.30.20:FF:000004">
    <property type="entry name" value="Riboflavin synthase, alpha subunit"/>
    <property type="match status" value="1"/>
</dbReference>
<dbReference type="PANTHER" id="PTHR21098:SF0">
    <property type="entry name" value="RIBOFLAVIN SYNTHASE"/>
    <property type="match status" value="1"/>
</dbReference>
<dbReference type="InterPro" id="IPR026017">
    <property type="entry name" value="Lumazine-bd_dom"/>
</dbReference>